<feature type="chain" id="PRO_5003853353" evidence="1">
    <location>
        <begin position="23"/>
        <end position="221"/>
    </location>
</feature>
<accession>K1X8E5</accession>
<proteinExistence type="predicted"/>
<dbReference type="eggNOG" id="ENOG502SUI0">
    <property type="taxonomic scope" value="Eukaryota"/>
</dbReference>
<organism evidence="2 3">
    <name type="scientific">Marssonina brunnea f. sp. multigermtubi (strain MB_m1)</name>
    <name type="common">Marssonina leaf spot fungus</name>
    <dbReference type="NCBI Taxonomy" id="1072389"/>
    <lineage>
        <taxon>Eukaryota</taxon>
        <taxon>Fungi</taxon>
        <taxon>Dikarya</taxon>
        <taxon>Ascomycota</taxon>
        <taxon>Pezizomycotina</taxon>
        <taxon>Leotiomycetes</taxon>
        <taxon>Helotiales</taxon>
        <taxon>Drepanopezizaceae</taxon>
        <taxon>Drepanopeziza</taxon>
    </lineage>
</organism>
<evidence type="ECO:0000313" key="2">
    <source>
        <dbReference type="EMBL" id="EKD21346.1"/>
    </source>
</evidence>
<dbReference type="OrthoDB" id="4540223at2759"/>
<keyword evidence="3" id="KW-1185">Reference proteome</keyword>
<reference evidence="2 3" key="1">
    <citation type="journal article" date="2012" name="BMC Genomics">
        <title>Sequencing the genome of Marssonina brunnea reveals fungus-poplar co-evolution.</title>
        <authorList>
            <person name="Zhu S."/>
            <person name="Cao Y.-Z."/>
            <person name="Jiang C."/>
            <person name="Tan B.-Y."/>
            <person name="Wang Z."/>
            <person name="Feng S."/>
            <person name="Zhang L."/>
            <person name="Su X.-H."/>
            <person name="Brejova B."/>
            <person name="Vinar T."/>
            <person name="Xu M."/>
            <person name="Wang M.-X."/>
            <person name="Zhang S.-G."/>
            <person name="Huang M.-R."/>
            <person name="Wu R."/>
            <person name="Zhou Y."/>
        </authorList>
    </citation>
    <scope>NUCLEOTIDE SEQUENCE [LARGE SCALE GENOMIC DNA]</scope>
    <source>
        <strain evidence="2 3">MB_m1</strain>
    </source>
</reference>
<dbReference type="HOGENOM" id="CLU_091777_0_1_1"/>
<dbReference type="InterPro" id="IPR045564">
    <property type="entry name" value="DUF5910"/>
</dbReference>
<evidence type="ECO:0000256" key="1">
    <source>
        <dbReference type="SAM" id="SignalP"/>
    </source>
</evidence>
<name>K1X8E5_MARBU</name>
<feature type="signal peptide" evidence="1">
    <location>
        <begin position="1"/>
        <end position="22"/>
    </location>
</feature>
<keyword evidence="1" id="KW-0732">Signal</keyword>
<evidence type="ECO:0000313" key="3">
    <source>
        <dbReference type="Proteomes" id="UP000006753"/>
    </source>
</evidence>
<dbReference type="EMBL" id="JH921428">
    <property type="protein sequence ID" value="EKD21346.1"/>
    <property type="molecule type" value="Genomic_DNA"/>
</dbReference>
<protein>
    <submittedName>
        <fullName evidence="2">Uncharacterized protein</fullName>
    </submittedName>
</protein>
<dbReference type="AlphaFoldDB" id="K1X8E5"/>
<gene>
    <name evidence="2" type="ORF">MBM_00459</name>
</gene>
<dbReference type="InParanoid" id="K1X8E5"/>
<dbReference type="KEGG" id="mbe:MBM_00459"/>
<dbReference type="Proteomes" id="UP000006753">
    <property type="component" value="Unassembled WGS sequence"/>
</dbReference>
<dbReference type="Pfam" id="PF19287">
    <property type="entry name" value="DUF5910"/>
    <property type="match status" value="1"/>
</dbReference>
<sequence>MPRSKFVFAILLALSFFYGAQATFFGRKFIGYARVSESLAERINDKNKLIVEGSGGSIGPGFYLVNDPAGWISEGSWYCAVKASKRKIKKMDKVYIPKSHLTKISETQVERQNLWGEDETLIEKYITGRHLGGKSYIKDPKKTLRFSWVKNTNEQWQLQMAIPKKVLEESHLGLWAKCFQSEEELKKYSDRVIPWEKWTKGKRFPPPPEDWRSMNTHLITN</sequence>